<accession>A0A2I0HGP7</accession>
<keyword evidence="2" id="KW-1185">Reference proteome</keyword>
<evidence type="ECO:0000313" key="1">
    <source>
        <dbReference type="EMBL" id="PKI30861.1"/>
    </source>
</evidence>
<dbReference type="EMBL" id="PGOL01023189">
    <property type="protein sequence ID" value="PKI30861.1"/>
    <property type="molecule type" value="Genomic_DNA"/>
</dbReference>
<comment type="caution">
    <text evidence="1">The sequence shown here is derived from an EMBL/GenBank/DDBJ whole genome shotgun (WGS) entry which is preliminary data.</text>
</comment>
<gene>
    <name evidence="1" type="ORF">CRG98_048748</name>
</gene>
<dbReference type="Proteomes" id="UP000233551">
    <property type="component" value="Unassembled WGS sequence"/>
</dbReference>
<organism evidence="1 2">
    <name type="scientific">Punica granatum</name>
    <name type="common">Pomegranate</name>
    <dbReference type="NCBI Taxonomy" id="22663"/>
    <lineage>
        <taxon>Eukaryota</taxon>
        <taxon>Viridiplantae</taxon>
        <taxon>Streptophyta</taxon>
        <taxon>Embryophyta</taxon>
        <taxon>Tracheophyta</taxon>
        <taxon>Spermatophyta</taxon>
        <taxon>Magnoliopsida</taxon>
        <taxon>eudicotyledons</taxon>
        <taxon>Gunneridae</taxon>
        <taxon>Pentapetalae</taxon>
        <taxon>rosids</taxon>
        <taxon>malvids</taxon>
        <taxon>Myrtales</taxon>
        <taxon>Lythraceae</taxon>
        <taxon>Punica</taxon>
    </lineage>
</organism>
<evidence type="ECO:0000313" key="2">
    <source>
        <dbReference type="Proteomes" id="UP000233551"/>
    </source>
</evidence>
<name>A0A2I0HGP7_PUNGR</name>
<protein>
    <submittedName>
        <fullName evidence="1">Uncharacterized protein</fullName>
    </submittedName>
</protein>
<feature type="non-terminal residue" evidence="1">
    <location>
        <position position="64"/>
    </location>
</feature>
<proteinExistence type="predicted"/>
<sequence length="64" mass="7384">MERESKPGGTLRSMSKVPRELIASMASMKKLTDELPKHFAEHERAATYLLFSDHLCCFRALLFR</sequence>
<dbReference type="AlphaFoldDB" id="A0A2I0HGP7"/>
<reference evidence="1 2" key="1">
    <citation type="submission" date="2017-11" db="EMBL/GenBank/DDBJ databases">
        <title>De-novo sequencing of pomegranate (Punica granatum L.) genome.</title>
        <authorList>
            <person name="Akparov Z."/>
            <person name="Amiraslanov A."/>
            <person name="Hajiyeva S."/>
            <person name="Abbasov M."/>
            <person name="Kaur K."/>
            <person name="Hamwieh A."/>
            <person name="Solovyev V."/>
            <person name="Salamov A."/>
            <person name="Braich B."/>
            <person name="Kosarev P."/>
            <person name="Mahmoud A."/>
            <person name="Hajiyev E."/>
            <person name="Babayeva S."/>
            <person name="Izzatullayeva V."/>
            <person name="Mammadov A."/>
            <person name="Mammadov A."/>
            <person name="Sharifova S."/>
            <person name="Ojaghi J."/>
            <person name="Eynullazada K."/>
            <person name="Bayramov B."/>
            <person name="Abdulazimova A."/>
            <person name="Shahmuradov I."/>
        </authorList>
    </citation>
    <scope>NUCLEOTIDE SEQUENCE [LARGE SCALE GENOMIC DNA]</scope>
    <source>
        <strain evidence="2">cv. AG2017</strain>
        <tissue evidence="1">Leaf</tissue>
    </source>
</reference>